<evidence type="ECO:0000313" key="2">
    <source>
        <dbReference type="Proteomes" id="UP001280121"/>
    </source>
</evidence>
<proteinExistence type="predicted"/>
<name>A0AAD9TQ95_9ROSI</name>
<dbReference type="EMBL" id="JANJYI010000008">
    <property type="protein sequence ID" value="KAK2640237.1"/>
    <property type="molecule type" value="Genomic_DNA"/>
</dbReference>
<dbReference type="Proteomes" id="UP001280121">
    <property type="component" value="Unassembled WGS sequence"/>
</dbReference>
<dbReference type="AlphaFoldDB" id="A0AAD9TQ95"/>
<sequence>MVYRVIGIDRNHYRVTLTTFAQTIRPSLPIEIIDDDDVALLLCRKHVDPLVCISVEQINDDHPEVKQNFHPESPHRPHNATEYDFQHTADMPNTNSHLDDIREGLQKLSTMVIPLIVILVSMIPQKMKMFSCMRY</sequence>
<accession>A0AAD9TQ95</accession>
<comment type="caution">
    <text evidence="1">The sequence shown here is derived from an EMBL/GenBank/DDBJ whole genome shotgun (WGS) entry which is preliminary data.</text>
</comment>
<keyword evidence="2" id="KW-1185">Reference proteome</keyword>
<evidence type="ECO:0000313" key="1">
    <source>
        <dbReference type="EMBL" id="KAK2640237.1"/>
    </source>
</evidence>
<organism evidence="1 2">
    <name type="scientific">Dipteronia dyeriana</name>
    <dbReference type="NCBI Taxonomy" id="168575"/>
    <lineage>
        <taxon>Eukaryota</taxon>
        <taxon>Viridiplantae</taxon>
        <taxon>Streptophyta</taxon>
        <taxon>Embryophyta</taxon>
        <taxon>Tracheophyta</taxon>
        <taxon>Spermatophyta</taxon>
        <taxon>Magnoliopsida</taxon>
        <taxon>eudicotyledons</taxon>
        <taxon>Gunneridae</taxon>
        <taxon>Pentapetalae</taxon>
        <taxon>rosids</taxon>
        <taxon>malvids</taxon>
        <taxon>Sapindales</taxon>
        <taxon>Sapindaceae</taxon>
        <taxon>Hippocastanoideae</taxon>
        <taxon>Acereae</taxon>
        <taxon>Dipteronia</taxon>
    </lineage>
</organism>
<protein>
    <submittedName>
        <fullName evidence="1">Uncharacterized protein</fullName>
    </submittedName>
</protein>
<reference evidence="1" key="1">
    <citation type="journal article" date="2023" name="Plant J.">
        <title>Genome sequences and population genomics provide insights into the demographic history, inbreeding, and mutation load of two 'living fossil' tree species of Dipteronia.</title>
        <authorList>
            <person name="Feng Y."/>
            <person name="Comes H.P."/>
            <person name="Chen J."/>
            <person name="Zhu S."/>
            <person name="Lu R."/>
            <person name="Zhang X."/>
            <person name="Li P."/>
            <person name="Qiu J."/>
            <person name="Olsen K.M."/>
            <person name="Qiu Y."/>
        </authorList>
    </citation>
    <scope>NUCLEOTIDE SEQUENCE</scope>
    <source>
        <strain evidence="1">KIB01</strain>
    </source>
</reference>
<gene>
    <name evidence="1" type="ORF">Ddye_028032</name>
</gene>